<dbReference type="Gene3D" id="3.40.50.720">
    <property type="entry name" value="NAD(P)-binding Rossmann-like Domain"/>
    <property type="match status" value="1"/>
</dbReference>
<comment type="similarity">
    <text evidence="2">Belongs to the NAD(P)-dependent epimerase/dehydratase family. Fucose synthase subfamily.</text>
</comment>
<dbReference type="Gene3D" id="3.90.25.10">
    <property type="entry name" value="UDP-galactose 4-epimerase, domain 1"/>
    <property type="match status" value="1"/>
</dbReference>
<accession>A0A0L0H8X0</accession>
<keyword evidence="4" id="KW-0521">NADP</keyword>
<evidence type="ECO:0000256" key="5">
    <source>
        <dbReference type="ARBA" id="ARBA00023002"/>
    </source>
</evidence>
<comment type="pathway">
    <text evidence="1">Nucleotide-sugar biosynthesis; GDP-L-fucose biosynthesis via de novo pathway; GDP-L-fucose from GDP-alpha-D-mannose: step 2/2.</text>
</comment>
<feature type="domain" description="NAD-dependent epimerase/dehydratase" evidence="7">
    <location>
        <begin position="8"/>
        <end position="246"/>
    </location>
</feature>
<dbReference type="RefSeq" id="XP_016605138.1">
    <property type="nucleotide sequence ID" value="XM_016755656.1"/>
</dbReference>
<dbReference type="STRING" id="645134.A0A0L0H8X0"/>
<organism evidence="8 9">
    <name type="scientific">Spizellomyces punctatus (strain DAOM BR117)</name>
    <dbReference type="NCBI Taxonomy" id="645134"/>
    <lineage>
        <taxon>Eukaryota</taxon>
        <taxon>Fungi</taxon>
        <taxon>Fungi incertae sedis</taxon>
        <taxon>Chytridiomycota</taxon>
        <taxon>Chytridiomycota incertae sedis</taxon>
        <taxon>Chytridiomycetes</taxon>
        <taxon>Spizellomycetales</taxon>
        <taxon>Spizellomycetaceae</taxon>
        <taxon>Spizellomyces</taxon>
    </lineage>
</organism>
<sequence length="324" mass="37124">MLMNKDVILVTGGTGLVGSAIKHVIETCNDPRFGRQEREEWVFVTSSEADLRDLAQTRALFEHYQPTHVIHLAALVGGLFRNMKYQADFLRDNMLINENVLHTAHAYKVKKVVSCLSTCIFPDKSTYPIDETMVHNGPPHDSNFGYAYAKRMIDVMNRAYSQQYGCHFTSVIPTNIFGPHDNFNLEDSHVIPGLLHKCYLAKKYGKEFVVSGSGTPLRQFIFSYDLAKLFIWTLREYDDIDPIILSVGEEDEVNIKHVAEEIVKAMDFQGSCVWDKTKADGQYKKTASNSKLRRFLPDFKFTPFHEALSFTAKWFVENYDKARK</sequence>
<evidence type="ECO:0000313" key="9">
    <source>
        <dbReference type="Proteomes" id="UP000053201"/>
    </source>
</evidence>
<dbReference type="InterPro" id="IPR036291">
    <property type="entry name" value="NAD(P)-bd_dom_sf"/>
</dbReference>
<dbReference type="GO" id="GO:0042351">
    <property type="term" value="P:'de novo' GDP-L-fucose biosynthetic process"/>
    <property type="evidence" value="ECO:0007669"/>
    <property type="project" value="UniProtKB-UniPathway"/>
</dbReference>
<dbReference type="Proteomes" id="UP000053201">
    <property type="component" value="Unassembled WGS sequence"/>
</dbReference>
<dbReference type="UniPathway" id="UPA00128">
    <property type="reaction ID" value="UER00191"/>
</dbReference>
<keyword evidence="6" id="KW-0413">Isomerase</keyword>
<dbReference type="eggNOG" id="KOG1431">
    <property type="taxonomic scope" value="Eukaryota"/>
</dbReference>
<evidence type="ECO:0000256" key="6">
    <source>
        <dbReference type="ARBA" id="ARBA00023235"/>
    </source>
</evidence>
<dbReference type="GO" id="GO:0016853">
    <property type="term" value="F:isomerase activity"/>
    <property type="evidence" value="ECO:0007669"/>
    <property type="project" value="UniProtKB-KW"/>
</dbReference>
<keyword evidence="5" id="KW-0560">Oxidoreductase</keyword>
<dbReference type="AlphaFoldDB" id="A0A0L0H8X0"/>
<reference evidence="8 9" key="1">
    <citation type="submission" date="2009-08" db="EMBL/GenBank/DDBJ databases">
        <title>The Genome Sequence of Spizellomyces punctatus strain DAOM BR117.</title>
        <authorList>
            <consortium name="The Broad Institute Genome Sequencing Platform"/>
            <person name="Russ C."/>
            <person name="Cuomo C."/>
            <person name="Shea T."/>
            <person name="Young S.K."/>
            <person name="Zeng Q."/>
            <person name="Koehrsen M."/>
            <person name="Haas B."/>
            <person name="Borodovsky M."/>
            <person name="Guigo R."/>
            <person name="Alvarado L."/>
            <person name="Berlin A."/>
            <person name="Bochicchio J."/>
            <person name="Borenstein D."/>
            <person name="Chapman S."/>
            <person name="Chen Z."/>
            <person name="Engels R."/>
            <person name="Freedman E."/>
            <person name="Gellesch M."/>
            <person name="Goldberg J."/>
            <person name="Griggs A."/>
            <person name="Gujja S."/>
            <person name="Heiman D."/>
            <person name="Hepburn T."/>
            <person name="Howarth C."/>
            <person name="Jen D."/>
            <person name="Larson L."/>
            <person name="Lewis B."/>
            <person name="Mehta T."/>
            <person name="Park D."/>
            <person name="Pearson M."/>
            <person name="Roberts A."/>
            <person name="Saif S."/>
            <person name="Shenoy N."/>
            <person name="Sisk P."/>
            <person name="Stolte C."/>
            <person name="Sykes S."/>
            <person name="Thomson T."/>
            <person name="Walk T."/>
            <person name="White J."/>
            <person name="Yandava C."/>
            <person name="Burger G."/>
            <person name="Gray M.W."/>
            <person name="Holland P.W.H."/>
            <person name="King N."/>
            <person name="Lang F.B.F."/>
            <person name="Roger A.J."/>
            <person name="Ruiz-Trillo I."/>
            <person name="Lander E."/>
            <person name="Nusbaum C."/>
        </authorList>
    </citation>
    <scope>NUCLEOTIDE SEQUENCE [LARGE SCALE GENOMIC DNA]</scope>
    <source>
        <strain evidence="8 9">DAOM BR117</strain>
    </source>
</reference>
<evidence type="ECO:0000259" key="7">
    <source>
        <dbReference type="Pfam" id="PF01370"/>
    </source>
</evidence>
<dbReference type="PANTHER" id="PTHR43238:SF1">
    <property type="entry name" value="GDP-L-FUCOSE SYNTHASE"/>
    <property type="match status" value="1"/>
</dbReference>
<name>A0A0L0H8X0_SPIPD</name>
<dbReference type="SUPFAM" id="SSF51735">
    <property type="entry name" value="NAD(P)-binding Rossmann-fold domains"/>
    <property type="match status" value="1"/>
</dbReference>
<dbReference type="PANTHER" id="PTHR43238">
    <property type="entry name" value="GDP-L-FUCOSE SYNTHASE"/>
    <property type="match status" value="1"/>
</dbReference>
<dbReference type="VEuPathDB" id="FungiDB:SPPG_07492"/>
<evidence type="ECO:0000256" key="2">
    <source>
        <dbReference type="ARBA" id="ARBA00005959"/>
    </source>
</evidence>
<dbReference type="CDD" id="cd05239">
    <property type="entry name" value="GDP_FS_SDR_e"/>
    <property type="match status" value="1"/>
</dbReference>
<dbReference type="GO" id="GO:0050577">
    <property type="term" value="F:GDP-L-fucose synthase activity"/>
    <property type="evidence" value="ECO:0007669"/>
    <property type="project" value="UniProtKB-EC"/>
</dbReference>
<dbReference type="InterPro" id="IPR028614">
    <property type="entry name" value="GDP_fucose/colitose_synth"/>
</dbReference>
<dbReference type="InterPro" id="IPR001509">
    <property type="entry name" value="Epimerase_deHydtase"/>
</dbReference>
<evidence type="ECO:0000256" key="3">
    <source>
        <dbReference type="ARBA" id="ARBA00012371"/>
    </source>
</evidence>
<keyword evidence="9" id="KW-1185">Reference proteome</keyword>
<dbReference type="OrthoDB" id="202470at2759"/>
<dbReference type="EC" id="1.1.1.271" evidence="3"/>
<dbReference type="OMA" id="HPSNYGY"/>
<evidence type="ECO:0000256" key="1">
    <source>
        <dbReference type="ARBA" id="ARBA00004883"/>
    </source>
</evidence>
<gene>
    <name evidence="8" type="ORF">SPPG_07492</name>
</gene>
<proteinExistence type="inferred from homology"/>
<dbReference type="InParanoid" id="A0A0L0H8X0"/>
<dbReference type="HAMAP" id="MF_00956">
    <property type="entry name" value="GDP_fucose_synth"/>
    <property type="match status" value="1"/>
</dbReference>
<evidence type="ECO:0000256" key="4">
    <source>
        <dbReference type="ARBA" id="ARBA00022857"/>
    </source>
</evidence>
<dbReference type="GeneID" id="27690703"/>
<evidence type="ECO:0000313" key="8">
    <source>
        <dbReference type="EMBL" id="KNC97098.1"/>
    </source>
</evidence>
<protein>
    <recommendedName>
        <fullName evidence="3">GDP-L-fucose synthase</fullName>
        <ecNumber evidence="3">1.1.1.271</ecNumber>
    </recommendedName>
</protein>
<dbReference type="EMBL" id="KQ257465">
    <property type="protein sequence ID" value="KNC97098.1"/>
    <property type="molecule type" value="Genomic_DNA"/>
</dbReference>
<dbReference type="Pfam" id="PF01370">
    <property type="entry name" value="Epimerase"/>
    <property type="match status" value="1"/>
</dbReference>